<evidence type="ECO:0000256" key="1">
    <source>
        <dbReference type="ARBA" id="ARBA00004162"/>
    </source>
</evidence>
<dbReference type="PANTHER" id="PTHR30558:SF3">
    <property type="entry name" value="BIOPOLYMER TRANSPORT PROTEIN EXBD-RELATED"/>
    <property type="match status" value="1"/>
</dbReference>
<evidence type="ECO:0000256" key="4">
    <source>
        <dbReference type="ARBA" id="ARBA00022692"/>
    </source>
</evidence>
<keyword evidence="5 8" id="KW-1133">Transmembrane helix</keyword>
<dbReference type="Proteomes" id="UP000316921">
    <property type="component" value="Chromosome"/>
</dbReference>
<evidence type="ECO:0000256" key="5">
    <source>
        <dbReference type="ARBA" id="ARBA00022989"/>
    </source>
</evidence>
<dbReference type="Pfam" id="PF02472">
    <property type="entry name" value="ExbD"/>
    <property type="match status" value="1"/>
</dbReference>
<accession>A0A518BI95</accession>
<dbReference type="GO" id="GO:0015031">
    <property type="term" value="P:protein transport"/>
    <property type="evidence" value="ECO:0007669"/>
    <property type="project" value="UniProtKB-KW"/>
</dbReference>
<keyword evidence="4 7" id="KW-0812">Transmembrane</keyword>
<evidence type="ECO:0000256" key="2">
    <source>
        <dbReference type="ARBA" id="ARBA00005811"/>
    </source>
</evidence>
<proteinExistence type="inferred from homology"/>
<evidence type="ECO:0000313" key="9">
    <source>
        <dbReference type="EMBL" id="QDU66663.1"/>
    </source>
</evidence>
<dbReference type="EMBL" id="CP036287">
    <property type="protein sequence ID" value="QDU66663.1"/>
    <property type="molecule type" value="Genomic_DNA"/>
</dbReference>
<evidence type="ECO:0000256" key="8">
    <source>
        <dbReference type="SAM" id="Phobius"/>
    </source>
</evidence>
<keyword evidence="7" id="KW-0813">Transport</keyword>
<comment type="similarity">
    <text evidence="2 7">Belongs to the ExbD/TolR family.</text>
</comment>
<sequence length="171" mass="19167">MANRRKRKMEEATATKAEMEMTPMIDVTFLLLIFFMCTIKFKTLEGKLAAYLPKDVGVNTSKAEPIEKIEIKLTVTNEGSKLNAKGTGPYEGEGRYKYGADRELSYSVGPVRFSTVAEVKDRLIVLYNPTDPRPVTIDPRKGVVYSDVVKVLDAAIQAKFREITFAGSYEK</sequence>
<organism evidence="9 10">
    <name type="scientific">Engelhardtia mirabilis</name>
    <dbReference type="NCBI Taxonomy" id="2528011"/>
    <lineage>
        <taxon>Bacteria</taxon>
        <taxon>Pseudomonadati</taxon>
        <taxon>Planctomycetota</taxon>
        <taxon>Planctomycetia</taxon>
        <taxon>Planctomycetia incertae sedis</taxon>
        <taxon>Engelhardtia</taxon>
    </lineage>
</organism>
<name>A0A518BI95_9BACT</name>
<evidence type="ECO:0000313" key="10">
    <source>
        <dbReference type="Proteomes" id="UP000316921"/>
    </source>
</evidence>
<dbReference type="InterPro" id="IPR003400">
    <property type="entry name" value="ExbD"/>
</dbReference>
<evidence type="ECO:0000256" key="3">
    <source>
        <dbReference type="ARBA" id="ARBA00022475"/>
    </source>
</evidence>
<dbReference type="GO" id="GO:0022857">
    <property type="term" value="F:transmembrane transporter activity"/>
    <property type="evidence" value="ECO:0007669"/>
    <property type="project" value="InterPro"/>
</dbReference>
<keyword evidence="10" id="KW-1185">Reference proteome</keyword>
<evidence type="ECO:0000256" key="6">
    <source>
        <dbReference type="ARBA" id="ARBA00023136"/>
    </source>
</evidence>
<feature type="transmembrane region" description="Helical" evidence="8">
    <location>
        <begin position="21"/>
        <end position="41"/>
    </location>
</feature>
<gene>
    <name evidence="9" type="ORF">Pla133_17390</name>
</gene>
<reference evidence="9 10" key="1">
    <citation type="submission" date="2019-02" db="EMBL/GenBank/DDBJ databases">
        <title>Deep-cultivation of Planctomycetes and their phenomic and genomic characterization uncovers novel biology.</title>
        <authorList>
            <person name="Wiegand S."/>
            <person name="Jogler M."/>
            <person name="Boedeker C."/>
            <person name="Pinto D."/>
            <person name="Vollmers J."/>
            <person name="Rivas-Marin E."/>
            <person name="Kohn T."/>
            <person name="Peeters S.H."/>
            <person name="Heuer A."/>
            <person name="Rast P."/>
            <person name="Oberbeckmann S."/>
            <person name="Bunk B."/>
            <person name="Jeske O."/>
            <person name="Meyerdierks A."/>
            <person name="Storesund J.E."/>
            <person name="Kallscheuer N."/>
            <person name="Luecker S."/>
            <person name="Lage O.M."/>
            <person name="Pohl T."/>
            <person name="Merkel B.J."/>
            <person name="Hornburger P."/>
            <person name="Mueller R.-W."/>
            <person name="Bruemmer F."/>
            <person name="Labrenz M."/>
            <person name="Spormann A.M."/>
            <person name="Op den Camp H."/>
            <person name="Overmann J."/>
            <person name="Amann R."/>
            <person name="Jetten M.S.M."/>
            <person name="Mascher T."/>
            <person name="Medema M.H."/>
            <person name="Devos D.P."/>
            <person name="Kaster A.-K."/>
            <person name="Ovreas L."/>
            <person name="Rohde M."/>
            <person name="Galperin M.Y."/>
            <person name="Jogler C."/>
        </authorList>
    </citation>
    <scope>NUCLEOTIDE SEQUENCE [LARGE SCALE GENOMIC DNA]</scope>
    <source>
        <strain evidence="9 10">Pla133</strain>
    </source>
</reference>
<keyword evidence="6 8" id="KW-0472">Membrane</keyword>
<comment type="subcellular location">
    <subcellularLocation>
        <location evidence="1">Cell membrane</location>
        <topology evidence="1">Single-pass membrane protein</topology>
    </subcellularLocation>
    <subcellularLocation>
        <location evidence="7">Cell membrane</location>
        <topology evidence="7">Single-pass type II membrane protein</topology>
    </subcellularLocation>
</comment>
<keyword evidence="7" id="KW-0653">Protein transport</keyword>
<protein>
    <submittedName>
        <fullName evidence="9">Biopolymer transport protein ExbD/TolR</fullName>
    </submittedName>
</protein>
<dbReference type="AlphaFoldDB" id="A0A518BI95"/>
<evidence type="ECO:0000256" key="7">
    <source>
        <dbReference type="RuleBase" id="RU003879"/>
    </source>
</evidence>
<dbReference type="PANTHER" id="PTHR30558">
    <property type="entry name" value="EXBD MEMBRANE COMPONENT OF PMF-DRIVEN MACROMOLECULE IMPORT SYSTEM"/>
    <property type="match status" value="1"/>
</dbReference>
<dbReference type="GO" id="GO:0005886">
    <property type="term" value="C:plasma membrane"/>
    <property type="evidence" value="ECO:0007669"/>
    <property type="project" value="UniProtKB-SubCell"/>
</dbReference>
<dbReference type="KEGG" id="pbap:Pla133_17390"/>
<dbReference type="RefSeq" id="WP_145064480.1">
    <property type="nucleotide sequence ID" value="NZ_CP036287.1"/>
</dbReference>
<keyword evidence="3" id="KW-1003">Cell membrane</keyword>